<dbReference type="EMBL" id="KQ976424">
    <property type="protein sequence ID" value="KYM88264.1"/>
    <property type="molecule type" value="Genomic_DNA"/>
</dbReference>
<dbReference type="STRING" id="520822.A0A195BQM4"/>
<accession>A0A195BQM4</accession>
<dbReference type="InterPro" id="IPR031833">
    <property type="entry name" value="DUF4748"/>
</dbReference>
<feature type="transmembrane region" description="Helical" evidence="1">
    <location>
        <begin position="6"/>
        <end position="26"/>
    </location>
</feature>
<protein>
    <submittedName>
        <fullName evidence="2">Uncharacterized protein</fullName>
    </submittedName>
</protein>
<dbReference type="Proteomes" id="UP000078540">
    <property type="component" value="Unassembled WGS sequence"/>
</dbReference>
<keyword evidence="1" id="KW-1133">Transmembrane helix</keyword>
<evidence type="ECO:0000313" key="2">
    <source>
        <dbReference type="EMBL" id="KYM88264.1"/>
    </source>
</evidence>
<proteinExistence type="predicted"/>
<keyword evidence="1" id="KW-0812">Transmembrane</keyword>
<keyword evidence="3" id="KW-1185">Reference proteome</keyword>
<gene>
    <name evidence="2" type="ORF">ALC53_02746</name>
</gene>
<dbReference type="AlphaFoldDB" id="A0A195BQM4"/>
<reference evidence="2 3" key="1">
    <citation type="submission" date="2015-09" db="EMBL/GenBank/DDBJ databases">
        <title>Atta colombica WGS genome.</title>
        <authorList>
            <person name="Nygaard S."/>
            <person name="Hu H."/>
            <person name="Boomsma J."/>
            <person name="Zhang G."/>
        </authorList>
    </citation>
    <scope>NUCLEOTIDE SEQUENCE [LARGE SCALE GENOMIC DNA]</scope>
    <source>
        <strain evidence="2">Treedump-2</strain>
        <tissue evidence="2">Whole body</tissue>
    </source>
</reference>
<keyword evidence="1" id="KW-0472">Membrane</keyword>
<evidence type="ECO:0000313" key="3">
    <source>
        <dbReference type="Proteomes" id="UP000078540"/>
    </source>
</evidence>
<sequence>MALPTWAKIGIGWSVATVLGLYSFVLSKRSINAQRYEIMKARQRLRNVNTVE</sequence>
<evidence type="ECO:0000256" key="1">
    <source>
        <dbReference type="SAM" id="Phobius"/>
    </source>
</evidence>
<dbReference type="Pfam" id="PF15932">
    <property type="entry name" value="DUF4748"/>
    <property type="match status" value="1"/>
</dbReference>
<organism evidence="2 3">
    <name type="scientific">Atta colombica</name>
    <dbReference type="NCBI Taxonomy" id="520822"/>
    <lineage>
        <taxon>Eukaryota</taxon>
        <taxon>Metazoa</taxon>
        <taxon>Ecdysozoa</taxon>
        <taxon>Arthropoda</taxon>
        <taxon>Hexapoda</taxon>
        <taxon>Insecta</taxon>
        <taxon>Pterygota</taxon>
        <taxon>Neoptera</taxon>
        <taxon>Endopterygota</taxon>
        <taxon>Hymenoptera</taxon>
        <taxon>Apocrita</taxon>
        <taxon>Aculeata</taxon>
        <taxon>Formicoidea</taxon>
        <taxon>Formicidae</taxon>
        <taxon>Myrmicinae</taxon>
        <taxon>Atta</taxon>
    </lineage>
</organism>
<name>A0A195BQM4_9HYME</name>